<dbReference type="RefSeq" id="WP_152234214.1">
    <property type="nucleotide sequence ID" value="NZ_JBHSKZ010000009.1"/>
</dbReference>
<comment type="caution">
    <text evidence="2">The sequence shown here is derived from an EMBL/GenBank/DDBJ whole genome shotgun (WGS) entry which is preliminary data.</text>
</comment>
<proteinExistence type="predicted"/>
<name>A0A6I1GGA3_9BIFI</name>
<sequence>MIRPHRQHHPYGTRTTDGRRLPVIRGTAAVIRTLLTVLLIAATAVAQPAAAAADAPRPAIATMHVANMLDSGDDRTSITVAISNGQVYAKPSDIAAMTGMDVDVTAQSIIFRRGWYAVAIMRSLGYAQVFLQQDDQHVLTVIDDVFFMPPLETNALGVVVPLEKTLYLANAGWTVDSDHRTLTVDAPKATFWNVFEQFTSLRSDLASAAALLAGGSFTDDPNDPDYLFDYNLGFFLKHFDASVLVPLPGNTYSDKIADLALKSLLTDELKSVPDSDDEDNCFNNCSDDNNKNDENKNAAISALDYLNTPQKFFKNFNKTFKAAWELSGSAQNALEAKDTLNLNTWLTKQEPYSDLYTLIRGTQQYYKPVSGMTDWQTLTKNMPDSTAAWLTKADAVVHRTSTASDILSSAFTYLNAMKTAGQVGNSYIDQLQSLQSFDSNTFSDAISQRNATRYKKRAKALMQRAKEPMLTSVNDVLTKEAAKLLSDTVIEQIPYGKQIKAGWSAISGAMALIPVTAEFMKEADDGMTAYGLISIAMMSYLNTQSYMGKALGRQSDTDLASIRSMRNSLLLTIRSTMRFYDLVYGLRQSAYLKALKSGPKSERTNAYTKKPLTEEEMKCQFGALALPQQWARRAHELQTLALALTSTQSWASAGYDGAIDLQSGFENLYNDSYAAGPLREKIPTDLSAPMYNVRDAGTEGTGSDTGKKGTDAKRTDDDVTNPFDQGGVIDAADFGYNGDGTTYAMALQKDGTVKQWDDSSHGVSLPGPGKRVDGLPKIAAIYGDSNAARYAVDTSGQLWAWGYAGSLCGSSSLGTGVREQVPGSDGKPTMASPAKVIGMDDVRQVSSNGCGTFYALQGDGTVWTWGHRYSTSMSDVMIEPVRIKALNHVKAISALGGITVIALKDDGSLVQATCPTGDCNPAGLAEQTVDGAPDDVATLNTYEGGYAFIDKKGTAWKLDYPKGEGTSYGDRYEATRFSLPAWVRMRMVYTQDDMVQDGSDTAYALGEDGSLWGWGVNGGACAANDETGSSDYSGAIGDGTCNRHDKPVKIMDDVRDVKMSYGGRLTYVLKTDGSVWTWGAGEGNDASWNMPKKVGGITSATRLAHHHVVLTDGSVQRLDFAREGSLYPYKPIKDVGTTIQDVDLN</sequence>
<reference evidence="2 3" key="1">
    <citation type="submission" date="2019-09" db="EMBL/GenBank/DDBJ databases">
        <title>Characterization of the phylogenetic diversity of two novel species belonging to the genus Bifidobacterium: Bifidobacterium cebidarum sp. nov. and Bifidobacterium leontopitheci sp. nov.</title>
        <authorList>
            <person name="Lugli G.A."/>
            <person name="Duranti S."/>
            <person name="Milani C."/>
            <person name="Turroni F."/>
            <person name="Ventura M."/>
        </authorList>
    </citation>
    <scope>NUCLEOTIDE SEQUENCE [LARGE SCALE GENOMIC DNA]</scope>
    <source>
        <strain evidence="2 3">LMG 31471</strain>
    </source>
</reference>
<organism evidence="2 3">
    <name type="scientific">Bifidobacterium leontopitheci</name>
    <dbReference type="NCBI Taxonomy" id="2650774"/>
    <lineage>
        <taxon>Bacteria</taxon>
        <taxon>Bacillati</taxon>
        <taxon>Actinomycetota</taxon>
        <taxon>Actinomycetes</taxon>
        <taxon>Bifidobacteriales</taxon>
        <taxon>Bifidobacteriaceae</taxon>
        <taxon>Bifidobacterium</taxon>
    </lineage>
</organism>
<dbReference type="Gene3D" id="2.130.10.30">
    <property type="entry name" value="Regulator of chromosome condensation 1/beta-lactamase-inhibitor protein II"/>
    <property type="match status" value="2"/>
</dbReference>
<dbReference type="SUPFAM" id="SSF50985">
    <property type="entry name" value="RCC1/BLIP-II"/>
    <property type="match status" value="1"/>
</dbReference>
<evidence type="ECO:0000313" key="3">
    <source>
        <dbReference type="Proteomes" id="UP000441772"/>
    </source>
</evidence>
<feature type="region of interest" description="Disordered" evidence="1">
    <location>
        <begin position="694"/>
        <end position="724"/>
    </location>
</feature>
<protein>
    <submittedName>
        <fullName evidence="2">Type IV secretion protein Rhs</fullName>
    </submittedName>
</protein>
<dbReference type="AlphaFoldDB" id="A0A6I1GGA3"/>
<dbReference type="Proteomes" id="UP000441772">
    <property type="component" value="Unassembled WGS sequence"/>
</dbReference>
<evidence type="ECO:0000256" key="1">
    <source>
        <dbReference type="SAM" id="MobiDB-lite"/>
    </source>
</evidence>
<accession>A0A6I1GGA3</accession>
<gene>
    <name evidence="2" type="ORF">F7D09_0858</name>
</gene>
<evidence type="ECO:0000313" key="2">
    <source>
        <dbReference type="EMBL" id="KAB7790605.1"/>
    </source>
</evidence>
<dbReference type="EMBL" id="WBVT01000009">
    <property type="protein sequence ID" value="KAB7790605.1"/>
    <property type="molecule type" value="Genomic_DNA"/>
</dbReference>
<feature type="compositionally biased region" description="Basic and acidic residues" evidence="1">
    <location>
        <begin position="705"/>
        <end position="717"/>
    </location>
</feature>
<dbReference type="InterPro" id="IPR009091">
    <property type="entry name" value="RCC1/BLIP-II"/>
</dbReference>
<keyword evidence="3" id="KW-1185">Reference proteome</keyword>